<evidence type="ECO:0000313" key="2">
    <source>
        <dbReference type="EMBL" id="KAL3875959.1"/>
    </source>
</evidence>
<sequence length="156" mass="17233">MFQSTIFSLFNLVSRNWMTTNPGRRISADDVTVTFSAEDNLSATSQKAVTGFEACGFWPFNPNKFTDDDLAHSTVLDEPRPVSDRLNACQKALTMSSKLIKSNKKTDQLSATGCRSMSEGSGDAERSVQNDKTGEKQLLFLQILHVGQVTQKTSNF</sequence>
<name>A0ABD3WPP8_SINWO</name>
<dbReference type="Proteomes" id="UP001634394">
    <property type="component" value="Unassembled WGS sequence"/>
</dbReference>
<accession>A0ABD3WPP8</accession>
<proteinExistence type="predicted"/>
<dbReference type="AlphaFoldDB" id="A0ABD3WPP8"/>
<gene>
    <name evidence="2" type="ORF">ACJMK2_033854</name>
</gene>
<reference evidence="2 3" key="1">
    <citation type="submission" date="2024-11" db="EMBL/GenBank/DDBJ databases">
        <title>Chromosome-level genome assembly of the freshwater bivalve Anodonta woodiana.</title>
        <authorList>
            <person name="Chen X."/>
        </authorList>
    </citation>
    <scope>NUCLEOTIDE SEQUENCE [LARGE SCALE GENOMIC DNA]</scope>
    <source>
        <strain evidence="2">MN2024</strain>
        <tissue evidence="2">Gills</tissue>
    </source>
</reference>
<keyword evidence="3" id="KW-1185">Reference proteome</keyword>
<feature type="region of interest" description="Disordered" evidence="1">
    <location>
        <begin position="104"/>
        <end position="131"/>
    </location>
</feature>
<evidence type="ECO:0000256" key="1">
    <source>
        <dbReference type="SAM" id="MobiDB-lite"/>
    </source>
</evidence>
<comment type="caution">
    <text evidence="2">The sequence shown here is derived from an EMBL/GenBank/DDBJ whole genome shotgun (WGS) entry which is preliminary data.</text>
</comment>
<feature type="compositionally biased region" description="Polar residues" evidence="1">
    <location>
        <begin position="108"/>
        <end position="119"/>
    </location>
</feature>
<dbReference type="EMBL" id="JBJQND010000005">
    <property type="protein sequence ID" value="KAL3875959.1"/>
    <property type="molecule type" value="Genomic_DNA"/>
</dbReference>
<organism evidence="2 3">
    <name type="scientific">Sinanodonta woodiana</name>
    <name type="common">Chinese pond mussel</name>
    <name type="synonym">Anodonta woodiana</name>
    <dbReference type="NCBI Taxonomy" id="1069815"/>
    <lineage>
        <taxon>Eukaryota</taxon>
        <taxon>Metazoa</taxon>
        <taxon>Spiralia</taxon>
        <taxon>Lophotrochozoa</taxon>
        <taxon>Mollusca</taxon>
        <taxon>Bivalvia</taxon>
        <taxon>Autobranchia</taxon>
        <taxon>Heteroconchia</taxon>
        <taxon>Palaeoheterodonta</taxon>
        <taxon>Unionida</taxon>
        <taxon>Unionoidea</taxon>
        <taxon>Unionidae</taxon>
        <taxon>Unioninae</taxon>
        <taxon>Sinanodonta</taxon>
    </lineage>
</organism>
<protein>
    <submittedName>
        <fullName evidence="2">Uncharacterized protein</fullName>
    </submittedName>
</protein>
<evidence type="ECO:0000313" key="3">
    <source>
        <dbReference type="Proteomes" id="UP001634394"/>
    </source>
</evidence>